<evidence type="ECO:0000256" key="3">
    <source>
        <dbReference type="ARBA" id="ARBA00022741"/>
    </source>
</evidence>
<dbReference type="AlphaFoldDB" id="A0A285NXZ8"/>
<name>A0A285NXZ8_9AQUI</name>
<evidence type="ECO:0000256" key="11">
    <source>
        <dbReference type="ARBA" id="ARBA00023235"/>
    </source>
</evidence>
<evidence type="ECO:0000256" key="9">
    <source>
        <dbReference type="ARBA" id="ARBA00023172"/>
    </source>
</evidence>
<dbReference type="InterPro" id="IPR045562">
    <property type="entry name" value="RecG_dom3_C"/>
</dbReference>
<dbReference type="InterPro" id="IPR047112">
    <property type="entry name" value="RecG/Mfd"/>
</dbReference>
<dbReference type="PANTHER" id="PTHR47964:SF1">
    <property type="entry name" value="ATP-DEPENDENT DNA HELICASE HOMOLOG RECG, CHLOROPLASTIC"/>
    <property type="match status" value="1"/>
</dbReference>
<dbReference type="InterPro" id="IPR004609">
    <property type="entry name" value="ATP-dep_DNA_helicase_RecG"/>
</dbReference>
<sequence length="785" mass="90694">MEKLEKARKLIQELEEGDYIKLKRSIGVGLYLFNLLKEELEPIYLNLLKEFDRLPIQKRIGILKIIKNKLSSPISRQVVDFSRYEKHPIEKFFIPLEKLKVLDDKEKKLLKALGIKDLYSALWYLPVRYEDRRLTTTIKTTKPGQRVALKLRVVETGYDPSEKYPAFVKCEDETGTLYLRFRYKDKRALYAFRKGSSIVVYGKLKEFHGEKYMVHPEVSFDEKEFGRILPFYYIRTKGEIKAFSSKTKHKKVRQAIGKLLEYTKYMPEYLPEELLKKYAFPKIGESLYMAHNPLYEDEESLNSYTTPFQKRLIYEELFLFQMVLQMKRRQIKSLSAIVLSEPEKHIQEFIATLPFELTPAQKTVINEILQDLKDGRPMNRLLQGDVGSGKTVVAMAISYAFAKEGYQCAIIVPTEILAQQHYESFRRFLEPLGVKVGILTSSVKGSLRRSIYKHVSTGNLRILVGTHALLEEKLEFKNLAFVVIDEQHRFGVLQRREMLSKGKDTLPHCLVMSATPIPRTLALSLYGDLDISVIDEMPTGRKPVITKLLFESEMEKCLNTIRDELNKGGKVYVVYPLIESSEKMELKSAVESHRYWQELFPDRKVLLLHGRLKDKEKEEVMKRFKEEGDILVSTTVVEVGVDVPSATVMVIESAHMFGLSQIHQLRGRVGRSDRQSYCFLIVPDHLKNTDADAIKRLKILVNTNDGFKIAEEDLKLRGPGELLGASQSGYFGFNVANLARAEDRQLLQLAKEDATEFVNKLSDLENLRKLLIYKYQDSMDLSYIA</sequence>
<dbReference type="NCBIfam" id="NF008165">
    <property type="entry name" value="PRK10917.1-3"/>
    <property type="match status" value="1"/>
</dbReference>
<dbReference type="GO" id="GO:0003677">
    <property type="term" value="F:DNA binding"/>
    <property type="evidence" value="ECO:0007669"/>
    <property type="project" value="UniProtKB-KW"/>
</dbReference>
<dbReference type="Pfam" id="PF00271">
    <property type="entry name" value="Helicase_C"/>
    <property type="match status" value="1"/>
</dbReference>
<dbReference type="InterPro" id="IPR012340">
    <property type="entry name" value="NA-bd_OB-fold"/>
</dbReference>
<evidence type="ECO:0000256" key="5">
    <source>
        <dbReference type="ARBA" id="ARBA00022801"/>
    </source>
</evidence>
<dbReference type="Gene3D" id="3.40.50.300">
    <property type="entry name" value="P-loop containing nucleotide triphosphate hydrolases"/>
    <property type="match status" value="2"/>
</dbReference>
<dbReference type="CDD" id="cd17992">
    <property type="entry name" value="DEXHc_RecG"/>
    <property type="match status" value="1"/>
</dbReference>
<evidence type="ECO:0000256" key="14">
    <source>
        <dbReference type="ARBA" id="ARBA00048988"/>
    </source>
</evidence>
<dbReference type="SMART" id="SM00490">
    <property type="entry name" value="HELICc"/>
    <property type="match status" value="1"/>
</dbReference>
<evidence type="ECO:0000256" key="4">
    <source>
        <dbReference type="ARBA" id="ARBA00022763"/>
    </source>
</evidence>
<dbReference type="Pfam" id="PF00270">
    <property type="entry name" value="DEAD"/>
    <property type="match status" value="1"/>
</dbReference>
<feature type="domain" description="Helicase C-terminal" evidence="17">
    <location>
        <begin position="553"/>
        <end position="715"/>
    </location>
</feature>
<comment type="catalytic activity">
    <reaction evidence="14 15">
        <text>ATP + H2O = ADP + phosphate + H(+)</text>
        <dbReference type="Rhea" id="RHEA:13065"/>
        <dbReference type="ChEBI" id="CHEBI:15377"/>
        <dbReference type="ChEBI" id="CHEBI:15378"/>
        <dbReference type="ChEBI" id="CHEBI:30616"/>
        <dbReference type="ChEBI" id="CHEBI:43474"/>
        <dbReference type="ChEBI" id="CHEBI:456216"/>
        <dbReference type="EC" id="5.6.2.4"/>
    </reaction>
</comment>
<dbReference type="Pfam" id="PF19833">
    <property type="entry name" value="RecG_dom3_C"/>
    <property type="match status" value="1"/>
</dbReference>
<evidence type="ECO:0000256" key="1">
    <source>
        <dbReference type="ARBA" id="ARBA00007504"/>
    </source>
</evidence>
<comment type="catalytic activity">
    <reaction evidence="12 15">
        <text>Couples ATP hydrolysis with the unwinding of duplex DNA by translocating in the 3'-5' direction.</text>
        <dbReference type="EC" id="5.6.2.4"/>
    </reaction>
</comment>
<feature type="domain" description="Helicase ATP-binding" evidence="16">
    <location>
        <begin position="371"/>
        <end position="534"/>
    </location>
</feature>
<dbReference type="NCBIfam" id="NF008168">
    <property type="entry name" value="PRK10917.2-2"/>
    <property type="match status" value="1"/>
</dbReference>
<dbReference type="CDD" id="cd04488">
    <property type="entry name" value="RecG_wedge_OBF"/>
    <property type="match status" value="1"/>
</dbReference>
<reference evidence="19" key="1">
    <citation type="submission" date="2017-09" db="EMBL/GenBank/DDBJ databases">
        <authorList>
            <person name="Varghese N."/>
            <person name="Submissions S."/>
        </authorList>
    </citation>
    <scope>NUCLEOTIDE SEQUENCE [LARGE SCALE GENOMIC DNA]</scope>
    <source>
        <strain evidence="19">DSM 2913</strain>
    </source>
</reference>
<comment type="similarity">
    <text evidence="1 15">Belongs to the helicase family. RecG subfamily.</text>
</comment>
<comment type="function">
    <text evidence="15">Plays a critical role in recombination and DNA repair. Helps process Holliday junction intermediates to mature products by catalyzing branch migration. Has replication fork regression activity, unwinds stalled or blocked replication forks to make a HJ that can be resolved. Has a DNA unwinding activity characteristic of a DNA helicase with 3'-5' polarity.</text>
</comment>
<dbReference type="GO" id="GO:0016887">
    <property type="term" value="F:ATP hydrolysis activity"/>
    <property type="evidence" value="ECO:0007669"/>
    <property type="project" value="RHEA"/>
</dbReference>
<evidence type="ECO:0000256" key="10">
    <source>
        <dbReference type="ARBA" id="ARBA00023204"/>
    </source>
</evidence>
<evidence type="ECO:0000259" key="17">
    <source>
        <dbReference type="PROSITE" id="PS51194"/>
    </source>
</evidence>
<dbReference type="PROSITE" id="PS51194">
    <property type="entry name" value="HELICASE_CTER"/>
    <property type="match status" value="1"/>
</dbReference>
<evidence type="ECO:0000256" key="6">
    <source>
        <dbReference type="ARBA" id="ARBA00022806"/>
    </source>
</evidence>
<dbReference type="Pfam" id="PF17191">
    <property type="entry name" value="RecG_wedge"/>
    <property type="match status" value="1"/>
</dbReference>
<evidence type="ECO:0000313" key="19">
    <source>
        <dbReference type="Proteomes" id="UP000218627"/>
    </source>
</evidence>
<dbReference type="InterPro" id="IPR001650">
    <property type="entry name" value="Helicase_C-like"/>
</dbReference>
<dbReference type="InterPro" id="IPR011545">
    <property type="entry name" value="DEAD/DEAH_box_helicase_dom"/>
</dbReference>
<evidence type="ECO:0000259" key="16">
    <source>
        <dbReference type="PROSITE" id="PS51192"/>
    </source>
</evidence>
<evidence type="ECO:0000256" key="12">
    <source>
        <dbReference type="ARBA" id="ARBA00034617"/>
    </source>
</evidence>
<protein>
    <recommendedName>
        <fullName evidence="2 15">ATP-dependent DNA helicase RecG</fullName>
        <ecNumber evidence="13 15">5.6.2.4</ecNumber>
    </recommendedName>
</protein>
<dbReference type="NCBIfam" id="TIGR00643">
    <property type="entry name" value="recG"/>
    <property type="match status" value="1"/>
</dbReference>
<accession>A0A285NXZ8</accession>
<keyword evidence="19" id="KW-1185">Reference proteome</keyword>
<dbReference type="PROSITE" id="PS51192">
    <property type="entry name" value="HELICASE_ATP_BIND_1"/>
    <property type="match status" value="1"/>
</dbReference>
<gene>
    <name evidence="18" type="ORF">SAMN06265353_1049</name>
</gene>
<keyword evidence="6 15" id="KW-0347">Helicase</keyword>
<evidence type="ECO:0000313" key="18">
    <source>
        <dbReference type="EMBL" id="SNZ14355.1"/>
    </source>
</evidence>
<dbReference type="EC" id="5.6.2.4" evidence="13 15"/>
<dbReference type="EMBL" id="OBEN01000005">
    <property type="protein sequence ID" value="SNZ14355.1"/>
    <property type="molecule type" value="Genomic_DNA"/>
</dbReference>
<dbReference type="GO" id="GO:0006281">
    <property type="term" value="P:DNA repair"/>
    <property type="evidence" value="ECO:0007669"/>
    <property type="project" value="UniProtKB-UniRule"/>
</dbReference>
<dbReference type="InterPro" id="IPR014001">
    <property type="entry name" value="Helicase_ATP-bd"/>
</dbReference>
<dbReference type="Gene3D" id="2.40.50.140">
    <property type="entry name" value="Nucleic acid-binding proteins"/>
    <property type="match status" value="1"/>
</dbReference>
<keyword evidence="5 15" id="KW-0378">Hydrolase</keyword>
<keyword evidence="10 15" id="KW-0234">DNA repair</keyword>
<dbReference type="RefSeq" id="WP_096602090.1">
    <property type="nucleotide sequence ID" value="NZ_OBEN01000005.1"/>
</dbReference>
<keyword evidence="3 15" id="KW-0547">Nucleotide-binding</keyword>
<evidence type="ECO:0000256" key="8">
    <source>
        <dbReference type="ARBA" id="ARBA00023125"/>
    </source>
</evidence>
<evidence type="ECO:0000256" key="15">
    <source>
        <dbReference type="RuleBase" id="RU363016"/>
    </source>
</evidence>
<evidence type="ECO:0000256" key="2">
    <source>
        <dbReference type="ARBA" id="ARBA00017846"/>
    </source>
</evidence>
<evidence type="ECO:0000256" key="13">
    <source>
        <dbReference type="ARBA" id="ARBA00034808"/>
    </source>
</evidence>
<proteinExistence type="inferred from homology"/>
<keyword evidence="9 15" id="KW-0233">DNA recombination</keyword>
<dbReference type="GO" id="GO:0005524">
    <property type="term" value="F:ATP binding"/>
    <property type="evidence" value="ECO:0007669"/>
    <property type="project" value="UniProtKB-KW"/>
</dbReference>
<dbReference type="SMART" id="SM00487">
    <property type="entry name" value="DEXDc"/>
    <property type="match status" value="1"/>
</dbReference>
<dbReference type="SUPFAM" id="SSF52540">
    <property type="entry name" value="P-loop containing nucleoside triphosphate hydrolases"/>
    <property type="match status" value="2"/>
</dbReference>
<keyword evidence="8" id="KW-0238">DNA-binding</keyword>
<dbReference type="InterPro" id="IPR027417">
    <property type="entry name" value="P-loop_NTPase"/>
</dbReference>
<dbReference type="PANTHER" id="PTHR47964">
    <property type="entry name" value="ATP-DEPENDENT DNA HELICASE HOMOLOG RECG, CHLOROPLASTIC"/>
    <property type="match status" value="1"/>
</dbReference>
<dbReference type="SUPFAM" id="SSF50249">
    <property type="entry name" value="Nucleic acid-binding proteins"/>
    <property type="match status" value="1"/>
</dbReference>
<keyword evidence="11" id="KW-0413">Isomerase</keyword>
<dbReference type="InterPro" id="IPR033454">
    <property type="entry name" value="RecG_wedge"/>
</dbReference>
<keyword evidence="4 15" id="KW-0227">DNA damage</keyword>
<dbReference type="OrthoDB" id="9804325at2"/>
<dbReference type="GO" id="GO:0006310">
    <property type="term" value="P:DNA recombination"/>
    <property type="evidence" value="ECO:0007669"/>
    <property type="project" value="UniProtKB-UniRule"/>
</dbReference>
<organism evidence="18 19">
    <name type="scientific">Hydrogenobacter hydrogenophilus</name>
    <dbReference type="NCBI Taxonomy" id="35835"/>
    <lineage>
        <taxon>Bacteria</taxon>
        <taxon>Pseudomonadati</taxon>
        <taxon>Aquificota</taxon>
        <taxon>Aquificia</taxon>
        <taxon>Aquificales</taxon>
        <taxon>Aquificaceae</taxon>
        <taxon>Hydrogenobacter</taxon>
    </lineage>
</organism>
<keyword evidence="7 15" id="KW-0067">ATP-binding</keyword>
<dbReference type="GO" id="GO:0043138">
    <property type="term" value="F:3'-5' DNA helicase activity"/>
    <property type="evidence" value="ECO:0007669"/>
    <property type="project" value="UniProtKB-EC"/>
</dbReference>
<dbReference type="Proteomes" id="UP000218627">
    <property type="component" value="Unassembled WGS sequence"/>
</dbReference>
<evidence type="ECO:0000256" key="7">
    <source>
        <dbReference type="ARBA" id="ARBA00022840"/>
    </source>
</evidence>